<protein>
    <submittedName>
        <fullName evidence="2">Uncharacterized protein</fullName>
    </submittedName>
</protein>
<sequence length="84" mass="7872">MKKPKKTETGTAVGGSGAPAQGAKRGFKVDKSVGADQPRGGYKPAKSARPGTAPPGRGGASAGGNGGGNGTGTADTSGSTGNQS</sequence>
<name>A0A7H8MMV3_STRMI</name>
<organism evidence="2 3">
    <name type="scientific">Streptomyces microflavus</name>
    <name type="common">Streptomyces lipmanii</name>
    <dbReference type="NCBI Taxonomy" id="1919"/>
    <lineage>
        <taxon>Bacteria</taxon>
        <taxon>Bacillati</taxon>
        <taxon>Actinomycetota</taxon>
        <taxon>Actinomycetes</taxon>
        <taxon>Kitasatosporales</taxon>
        <taxon>Streptomycetaceae</taxon>
        <taxon>Streptomyces</taxon>
    </lineage>
</organism>
<dbReference type="GeneID" id="87631823"/>
<evidence type="ECO:0000256" key="1">
    <source>
        <dbReference type="SAM" id="MobiDB-lite"/>
    </source>
</evidence>
<evidence type="ECO:0000313" key="3">
    <source>
        <dbReference type="Proteomes" id="UP000509345"/>
    </source>
</evidence>
<feature type="compositionally biased region" description="Low complexity" evidence="1">
    <location>
        <begin position="72"/>
        <end position="84"/>
    </location>
</feature>
<gene>
    <name evidence="2" type="ORF">HUT09_11405</name>
</gene>
<evidence type="ECO:0000313" key="2">
    <source>
        <dbReference type="EMBL" id="QKW43114.1"/>
    </source>
</evidence>
<feature type="region of interest" description="Disordered" evidence="1">
    <location>
        <begin position="1"/>
        <end position="84"/>
    </location>
</feature>
<reference evidence="2 3" key="1">
    <citation type="submission" date="2020-06" db="EMBL/GenBank/DDBJ databases">
        <title>Genome mining for natural products.</title>
        <authorList>
            <person name="Zhang B."/>
            <person name="Shi J."/>
            <person name="Ge H."/>
        </authorList>
    </citation>
    <scope>NUCLEOTIDE SEQUENCE [LARGE SCALE GENOMIC DNA]</scope>
    <source>
        <strain evidence="2 3">NA06532</strain>
    </source>
</reference>
<dbReference type="RefSeq" id="WP_176143677.1">
    <property type="nucleotide sequence ID" value="NZ_CP054926.1"/>
</dbReference>
<dbReference type="EMBL" id="CP054926">
    <property type="protein sequence ID" value="QKW43114.1"/>
    <property type="molecule type" value="Genomic_DNA"/>
</dbReference>
<accession>A0A7H8MMV3</accession>
<proteinExistence type="predicted"/>
<feature type="compositionally biased region" description="Gly residues" evidence="1">
    <location>
        <begin position="56"/>
        <end position="71"/>
    </location>
</feature>
<dbReference type="AlphaFoldDB" id="A0A7H8MMV3"/>
<dbReference type="Proteomes" id="UP000509345">
    <property type="component" value="Chromosome"/>
</dbReference>